<dbReference type="SUPFAM" id="SSF52540">
    <property type="entry name" value="P-loop containing nucleoside triphosphate hydrolases"/>
    <property type="match status" value="1"/>
</dbReference>
<organism evidence="1">
    <name type="scientific">Octactis speculum</name>
    <dbReference type="NCBI Taxonomy" id="3111310"/>
    <lineage>
        <taxon>Eukaryota</taxon>
        <taxon>Sar</taxon>
        <taxon>Stramenopiles</taxon>
        <taxon>Ochrophyta</taxon>
        <taxon>Dictyochophyceae</taxon>
        <taxon>Dictyochales</taxon>
        <taxon>Dictyochaceae</taxon>
        <taxon>Octactis</taxon>
    </lineage>
</organism>
<dbReference type="Gene3D" id="3.40.50.300">
    <property type="entry name" value="P-loop containing nucleotide triphosphate hydrolases"/>
    <property type="match status" value="1"/>
</dbReference>
<reference evidence="1" key="1">
    <citation type="submission" date="2021-01" db="EMBL/GenBank/DDBJ databases">
        <authorList>
            <person name="Corre E."/>
            <person name="Pelletier E."/>
            <person name="Niang G."/>
            <person name="Scheremetjew M."/>
            <person name="Finn R."/>
            <person name="Kale V."/>
            <person name="Holt S."/>
            <person name="Cochrane G."/>
            <person name="Meng A."/>
            <person name="Brown T."/>
            <person name="Cohen L."/>
        </authorList>
    </citation>
    <scope>NUCLEOTIDE SEQUENCE</scope>
    <source>
        <strain evidence="1">CCMP1381</strain>
    </source>
</reference>
<dbReference type="AlphaFoldDB" id="A0A7S2F750"/>
<dbReference type="Pfam" id="PF13469">
    <property type="entry name" value="Sulfotransfer_3"/>
    <property type="match status" value="1"/>
</dbReference>
<dbReference type="EMBL" id="HBGS01005859">
    <property type="protein sequence ID" value="CAD9376978.1"/>
    <property type="molecule type" value="Transcribed_RNA"/>
</dbReference>
<dbReference type="InterPro" id="IPR027417">
    <property type="entry name" value="P-loop_NTPase"/>
</dbReference>
<gene>
    <name evidence="1" type="ORF">DSPE1174_LOCUS3064</name>
</gene>
<accession>A0A7S2F750</accession>
<evidence type="ECO:0000313" key="1">
    <source>
        <dbReference type="EMBL" id="CAD9376978.1"/>
    </source>
</evidence>
<evidence type="ECO:0008006" key="2">
    <source>
        <dbReference type="Google" id="ProtNLM"/>
    </source>
</evidence>
<protein>
    <recommendedName>
        <fullName evidence="2">Protein-tyrosine sulfotransferase</fullName>
    </recommendedName>
</protein>
<name>A0A7S2F750_9STRA</name>
<sequence>MFLKRIDKTRLCFFLATATTFLLYAQLLEVSPSMQNSLWYISTMRIFGSVFQPRELPGVPKTCGNAAPGHKTLSWMNPIDFNTTTNANPENQRLLHSPAQNAPIFVVGCGHSGTTELINILGRHPMIFAYLDGPGMEYAVQPNSFTSIFSWLPIRPRGMASWFERQARKQKPLATHWAIKSPSNICRLGYILKSLPTARVVMLVRDGRDSMISLKARFPDAELTGPLVLGRWVNDNTAGLLFGKDPRVMIVRLEDLSSDPHRLLPSILTHVGASRYDPFTRQPHDNDDDHRLEYVDLEFIDKLIAPPDWSTEEQAIESSSVISERVKDGFEHNELRKIQVSRPLRPVKSRWKEAMTVRDRFVFKKSLQAMKLLSHFGYANKTDDW</sequence>
<proteinExistence type="predicted"/>